<feature type="transmembrane region" description="Helical" evidence="7">
    <location>
        <begin position="172"/>
        <end position="195"/>
    </location>
</feature>
<name>A0A8H2PXH2_9MICO</name>
<dbReference type="SUPFAM" id="SSF103481">
    <property type="entry name" value="Multidrug resistance efflux transporter EmrE"/>
    <property type="match status" value="2"/>
</dbReference>
<dbReference type="Proteomes" id="UP000316560">
    <property type="component" value="Unassembled WGS sequence"/>
</dbReference>
<comment type="similarity">
    <text evidence="2">Belongs to the EamA transporter family.</text>
</comment>
<feature type="transmembrane region" description="Helical" evidence="7">
    <location>
        <begin position="147"/>
        <end position="165"/>
    </location>
</feature>
<feature type="transmembrane region" description="Helical" evidence="7">
    <location>
        <begin position="263"/>
        <end position="280"/>
    </location>
</feature>
<reference evidence="9 10" key="1">
    <citation type="submission" date="2019-06" db="EMBL/GenBank/DDBJ databases">
        <title>Sequencing the genomes of 1000 actinobacteria strains.</title>
        <authorList>
            <person name="Klenk H.-P."/>
        </authorList>
    </citation>
    <scope>NUCLEOTIDE SEQUENCE [LARGE SCALE GENOMIC DNA]</scope>
    <source>
        <strain evidence="9 10">DSM 21947</strain>
    </source>
</reference>
<evidence type="ECO:0000256" key="5">
    <source>
        <dbReference type="ARBA" id="ARBA00022989"/>
    </source>
</evidence>
<comment type="subcellular location">
    <subcellularLocation>
        <location evidence="1">Cell membrane</location>
        <topology evidence="1">Multi-pass membrane protein</topology>
    </subcellularLocation>
</comment>
<proteinExistence type="inferred from homology"/>
<accession>A0A8H2PXH2</accession>
<feature type="transmembrane region" description="Helical" evidence="7">
    <location>
        <begin position="207"/>
        <end position="225"/>
    </location>
</feature>
<keyword evidence="4 7" id="KW-0812">Transmembrane</keyword>
<evidence type="ECO:0000313" key="9">
    <source>
        <dbReference type="EMBL" id="TQO19314.1"/>
    </source>
</evidence>
<evidence type="ECO:0000256" key="3">
    <source>
        <dbReference type="ARBA" id="ARBA00022475"/>
    </source>
</evidence>
<dbReference type="AlphaFoldDB" id="A0A8H2PXH2"/>
<keyword evidence="6 7" id="KW-0472">Membrane</keyword>
<feature type="transmembrane region" description="Helical" evidence="7">
    <location>
        <begin position="237"/>
        <end position="257"/>
    </location>
</feature>
<feature type="transmembrane region" description="Helical" evidence="7">
    <location>
        <begin position="71"/>
        <end position="92"/>
    </location>
</feature>
<dbReference type="PANTHER" id="PTHR42920:SF5">
    <property type="entry name" value="EAMA DOMAIN-CONTAINING PROTEIN"/>
    <property type="match status" value="1"/>
</dbReference>
<dbReference type="GO" id="GO:0005886">
    <property type="term" value="C:plasma membrane"/>
    <property type="evidence" value="ECO:0007669"/>
    <property type="project" value="UniProtKB-SubCell"/>
</dbReference>
<organism evidence="9 10">
    <name type="scientific">Rhodoglobus vestalii</name>
    <dbReference type="NCBI Taxonomy" id="193384"/>
    <lineage>
        <taxon>Bacteria</taxon>
        <taxon>Bacillati</taxon>
        <taxon>Actinomycetota</taxon>
        <taxon>Actinomycetes</taxon>
        <taxon>Micrococcales</taxon>
        <taxon>Microbacteriaceae</taxon>
        <taxon>Rhodoglobus</taxon>
    </lineage>
</organism>
<evidence type="ECO:0000256" key="7">
    <source>
        <dbReference type="SAM" id="Phobius"/>
    </source>
</evidence>
<dbReference type="PANTHER" id="PTHR42920">
    <property type="entry name" value="OS03G0707200 PROTEIN-RELATED"/>
    <property type="match status" value="1"/>
</dbReference>
<evidence type="ECO:0000256" key="4">
    <source>
        <dbReference type="ARBA" id="ARBA00022692"/>
    </source>
</evidence>
<keyword evidence="5 7" id="KW-1133">Transmembrane helix</keyword>
<feature type="transmembrane region" description="Helical" evidence="7">
    <location>
        <begin position="39"/>
        <end position="59"/>
    </location>
</feature>
<dbReference type="Pfam" id="PF00892">
    <property type="entry name" value="EamA"/>
    <property type="match status" value="1"/>
</dbReference>
<gene>
    <name evidence="9" type="ORF">FB472_0857</name>
</gene>
<evidence type="ECO:0000259" key="8">
    <source>
        <dbReference type="Pfam" id="PF00892"/>
    </source>
</evidence>
<feature type="domain" description="EamA" evidence="8">
    <location>
        <begin position="148"/>
        <end position="278"/>
    </location>
</feature>
<evidence type="ECO:0000313" key="10">
    <source>
        <dbReference type="Proteomes" id="UP000316560"/>
    </source>
</evidence>
<evidence type="ECO:0000256" key="1">
    <source>
        <dbReference type="ARBA" id="ARBA00004651"/>
    </source>
</evidence>
<feature type="transmembrane region" description="Helical" evidence="7">
    <location>
        <begin position="98"/>
        <end position="116"/>
    </location>
</feature>
<dbReference type="InterPro" id="IPR037185">
    <property type="entry name" value="EmrE-like"/>
</dbReference>
<comment type="caution">
    <text evidence="9">The sequence shown here is derived from an EMBL/GenBank/DDBJ whole genome shotgun (WGS) entry which is preliminary data.</text>
</comment>
<evidence type="ECO:0000256" key="6">
    <source>
        <dbReference type="ARBA" id="ARBA00023136"/>
    </source>
</evidence>
<evidence type="ECO:0000256" key="2">
    <source>
        <dbReference type="ARBA" id="ARBA00007362"/>
    </source>
</evidence>
<keyword evidence="3" id="KW-1003">Cell membrane</keyword>
<sequence length="304" mass="30688">MSTPPPLKGTPRGAVMLVVLGLTFQDVGASVAVLLFPEVGPAGMVSLRLVFSAAILLAIARPNLRAITPRAWLMALIFGISLGGMNLLFYQALSRIDLGATVTIEVLGPLVLSVIVARRASAWLWAVLAFIGVAFLSLGSVGALDPVGVAFALAAAVSWAGYILASRKTGQVFAGLDGLAIAMAIGAIISLPFGIAQAGSTLLEPSILVRGLGVAICSSAIPYALELIALRRISAAAFSVLMALAPAIATGAGFFVLGQSITLLQGFGIALVIAASIGAVRAASRVPGEPGAGPNALLSGETPL</sequence>
<feature type="transmembrane region" description="Helical" evidence="7">
    <location>
        <begin position="123"/>
        <end position="141"/>
    </location>
</feature>
<keyword evidence="10" id="KW-1185">Reference proteome</keyword>
<protein>
    <submittedName>
        <fullName evidence="9">Inner membrane transporter RhtA</fullName>
    </submittedName>
</protein>
<dbReference type="InterPro" id="IPR051258">
    <property type="entry name" value="Diverse_Substrate_Transporter"/>
</dbReference>
<dbReference type="EMBL" id="VFRA01000001">
    <property type="protein sequence ID" value="TQO19314.1"/>
    <property type="molecule type" value="Genomic_DNA"/>
</dbReference>
<dbReference type="InterPro" id="IPR000620">
    <property type="entry name" value="EamA_dom"/>
</dbReference>